<evidence type="ECO:0000256" key="4">
    <source>
        <dbReference type="ARBA" id="ARBA00023163"/>
    </source>
</evidence>
<dbReference type="AlphaFoldDB" id="A0A544QTS7"/>
<evidence type="ECO:0000259" key="5">
    <source>
        <dbReference type="PROSITE" id="PS50931"/>
    </source>
</evidence>
<dbReference type="Pfam" id="PF00126">
    <property type="entry name" value="HTH_1"/>
    <property type="match status" value="1"/>
</dbReference>
<dbReference type="NCBIfam" id="NF040786">
    <property type="entry name" value="LysR_Sec_metab"/>
    <property type="match status" value="1"/>
</dbReference>
<dbReference type="GO" id="GO:0003700">
    <property type="term" value="F:DNA-binding transcription factor activity"/>
    <property type="evidence" value="ECO:0007669"/>
    <property type="project" value="InterPro"/>
</dbReference>
<keyword evidence="2" id="KW-0805">Transcription regulation</keyword>
<organism evidence="6 7">
    <name type="scientific">Peptacetobacter hominis</name>
    <dbReference type="NCBI Taxonomy" id="2743610"/>
    <lineage>
        <taxon>Bacteria</taxon>
        <taxon>Bacillati</taxon>
        <taxon>Bacillota</taxon>
        <taxon>Clostridia</taxon>
        <taxon>Peptostreptococcales</taxon>
        <taxon>Peptostreptococcaceae</taxon>
        <taxon>Peptacetobacter</taxon>
    </lineage>
</organism>
<evidence type="ECO:0000256" key="3">
    <source>
        <dbReference type="ARBA" id="ARBA00023125"/>
    </source>
</evidence>
<dbReference type="PANTHER" id="PTHR30126:SF64">
    <property type="entry name" value="HTH-TYPE TRANSCRIPTIONAL REGULATOR CITR"/>
    <property type="match status" value="1"/>
</dbReference>
<sequence length="316" mass="36294">MDLKQLEVFVAVVKHQSFSKASRELFLTQPTVSAHIQNLENELETVLVNRSNKSITLTESGKILYDHAIYILNNCKRAIYDIKEYSGKIEGLIDIACSSIPETYILPQFMKNFSSTYPDVKFSISHYDSRFAISEILNERVSFGLVGSKINNPQIKYMNLIDDRLVLIAPNDLEIENNNGEIELDELYNMNFIMRKEGSGTRDLIFKTLKKNGFSTSKMNILAHVESNESIKEMVRMGLGVSFISEISAAEYIESGKIKAYHIKNVEFLRKFYFIYSKKKTFTPLENKFLNELCEYFGISHTPQKSKAHKSKKSEQ</sequence>
<accession>A0A544QTS7</accession>
<proteinExistence type="inferred from homology"/>
<keyword evidence="3" id="KW-0238">DNA-binding</keyword>
<dbReference type="SUPFAM" id="SSF46785">
    <property type="entry name" value="Winged helix' DNA-binding domain"/>
    <property type="match status" value="1"/>
</dbReference>
<evidence type="ECO:0000256" key="1">
    <source>
        <dbReference type="ARBA" id="ARBA00009437"/>
    </source>
</evidence>
<comment type="caution">
    <text evidence="6">The sequence shown here is derived from an EMBL/GenBank/DDBJ whole genome shotgun (WGS) entry which is preliminary data.</text>
</comment>
<name>A0A544QTS7_9FIRM</name>
<dbReference type="EMBL" id="SGJB01000016">
    <property type="protein sequence ID" value="TQQ84103.1"/>
    <property type="molecule type" value="Genomic_DNA"/>
</dbReference>
<dbReference type="InterPro" id="IPR047788">
    <property type="entry name" value="LysR-like_Sec_metab"/>
</dbReference>
<dbReference type="FunFam" id="1.10.10.10:FF:000001">
    <property type="entry name" value="LysR family transcriptional regulator"/>
    <property type="match status" value="1"/>
</dbReference>
<dbReference type="PANTHER" id="PTHR30126">
    <property type="entry name" value="HTH-TYPE TRANSCRIPTIONAL REGULATOR"/>
    <property type="match status" value="1"/>
</dbReference>
<keyword evidence="7" id="KW-1185">Reference proteome</keyword>
<dbReference type="OrthoDB" id="9785745at2"/>
<keyword evidence="4" id="KW-0804">Transcription</keyword>
<evidence type="ECO:0000256" key="2">
    <source>
        <dbReference type="ARBA" id="ARBA00023015"/>
    </source>
</evidence>
<dbReference type="Gene3D" id="1.10.10.10">
    <property type="entry name" value="Winged helix-like DNA-binding domain superfamily/Winged helix DNA-binding domain"/>
    <property type="match status" value="1"/>
</dbReference>
<dbReference type="Proteomes" id="UP000317863">
    <property type="component" value="Unassembled WGS sequence"/>
</dbReference>
<comment type="similarity">
    <text evidence="1">Belongs to the LysR transcriptional regulatory family.</text>
</comment>
<reference evidence="6 7" key="1">
    <citation type="submission" date="2019-02" db="EMBL/GenBank/DDBJ databases">
        <title>Peptostreptococcaceae bacterium ZHW00191 nov., a new bacterium isolated from the human gut.</title>
        <authorList>
            <person name="Zhou H.-W."/>
            <person name="Chen X.-J."/>
        </authorList>
    </citation>
    <scope>NUCLEOTIDE SEQUENCE [LARGE SCALE GENOMIC DNA]</scope>
    <source>
        <strain evidence="6 7">ZHW00191</strain>
    </source>
</reference>
<dbReference type="PRINTS" id="PR00039">
    <property type="entry name" value="HTHLYSR"/>
</dbReference>
<dbReference type="InterPro" id="IPR000847">
    <property type="entry name" value="LysR_HTH_N"/>
</dbReference>
<dbReference type="GO" id="GO:0000976">
    <property type="term" value="F:transcription cis-regulatory region binding"/>
    <property type="evidence" value="ECO:0007669"/>
    <property type="project" value="TreeGrafter"/>
</dbReference>
<dbReference type="SUPFAM" id="SSF53850">
    <property type="entry name" value="Periplasmic binding protein-like II"/>
    <property type="match status" value="1"/>
</dbReference>
<dbReference type="Gene3D" id="3.40.190.290">
    <property type="match status" value="1"/>
</dbReference>
<gene>
    <name evidence="6" type="ORF">EXD82_08345</name>
</gene>
<dbReference type="InterPro" id="IPR036390">
    <property type="entry name" value="WH_DNA-bd_sf"/>
</dbReference>
<dbReference type="InterPro" id="IPR036388">
    <property type="entry name" value="WH-like_DNA-bd_sf"/>
</dbReference>
<evidence type="ECO:0000313" key="6">
    <source>
        <dbReference type="EMBL" id="TQQ84103.1"/>
    </source>
</evidence>
<dbReference type="Pfam" id="PF03466">
    <property type="entry name" value="LysR_substrate"/>
    <property type="match status" value="1"/>
</dbReference>
<evidence type="ECO:0000313" key="7">
    <source>
        <dbReference type="Proteomes" id="UP000317863"/>
    </source>
</evidence>
<dbReference type="RefSeq" id="WP_142536458.1">
    <property type="nucleotide sequence ID" value="NZ_SGJB01000016.1"/>
</dbReference>
<dbReference type="PROSITE" id="PS50931">
    <property type="entry name" value="HTH_LYSR"/>
    <property type="match status" value="1"/>
</dbReference>
<dbReference type="InterPro" id="IPR005119">
    <property type="entry name" value="LysR_subst-bd"/>
</dbReference>
<protein>
    <submittedName>
        <fullName evidence="6">LysR family transcriptional regulator</fullName>
    </submittedName>
</protein>
<feature type="domain" description="HTH lysR-type" evidence="5">
    <location>
        <begin position="1"/>
        <end position="58"/>
    </location>
</feature>